<dbReference type="Gene3D" id="2.170.300.10">
    <property type="entry name" value="Tie2 ligand-binding domain superfamily"/>
    <property type="match status" value="1"/>
</dbReference>
<dbReference type="PANTHER" id="PTHR24043">
    <property type="entry name" value="SCAVENGER RECEPTOR CLASS F"/>
    <property type="match status" value="1"/>
</dbReference>
<evidence type="ECO:0000256" key="2">
    <source>
        <dbReference type="SAM" id="MobiDB-lite"/>
    </source>
</evidence>
<dbReference type="AlphaFoldDB" id="A0A2T7NU07"/>
<protein>
    <recommendedName>
        <fullName evidence="5">EGF-like domain-containing protein</fullName>
    </recommendedName>
</protein>
<name>A0A2T7NU07_POMCA</name>
<dbReference type="OrthoDB" id="6137464at2759"/>
<keyword evidence="1" id="KW-0245">EGF-like domain</keyword>
<evidence type="ECO:0008006" key="5">
    <source>
        <dbReference type="Google" id="ProtNLM"/>
    </source>
</evidence>
<dbReference type="GO" id="GO:0005044">
    <property type="term" value="F:scavenger receptor activity"/>
    <property type="evidence" value="ECO:0007669"/>
    <property type="project" value="InterPro"/>
</dbReference>
<dbReference type="Proteomes" id="UP000245119">
    <property type="component" value="Linkage Group LG9"/>
</dbReference>
<feature type="region of interest" description="Disordered" evidence="2">
    <location>
        <begin position="234"/>
        <end position="337"/>
    </location>
</feature>
<accession>A0A2T7NU07</accession>
<feature type="compositionally biased region" description="Polar residues" evidence="2">
    <location>
        <begin position="265"/>
        <end position="274"/>
    </location>
</feature>
<dbReference type="EMBL" id="PZQS01000009">
    <property type="protein sequence ID" value="PVD24657.1"/>
    <property type="molecule type" value="Genomic_DNA"/>
</dbReference>
<proteinExistence type="predicted"/>
<keyword evidence="4" id="KW-1185">Reference proteome</keyword>
<feature type="compositionally biased region" description="Basic and acidic residues" evidence="2">
    <location>
        <begin position="301"/>
        <end position="328"/>
    </location>
</feature>
<organism evidence="3 4">
    <name type="scientific">Pomacea canaliculata</name>
    <name type="common">Golden apple snail</name>
    <dbReference type="NCBI Taxonomy" id="400727"/>
    <lineage>
        <taxon>Eukaryota</taxon>
        <taxon>Metazoa</taxon>
        <taxon>Spiralia</taxon>
        <taxon>Lophotrochozoa</taxon>
        <taxon>Mollusca</taxon>
        <taxon>Gastropoda</taxon>
        <taxon>Caenogastropoda</taxon>
        <taxon>Architaenioglossa</taxon>
        <taxon>Ampullarioidea</taxon>
        <taxon>Ampullariidae</taxon>
        <taxon>Pomacea</taxon>
    </lineage>
</organism>
<evidence type="ECO:0000313" key="3">
    <source>
        <dbReference type="EMBL" id="PVD24657.1"/>
    </source>
</evidence>
<evidence type="ECO:0000313" key="4">
    <source>
        <dbReference type="Proteomes" id="UP000245119"/>
    </source>
</evidence>
<dbReference type="PANTHER" id="PTHR24043:SF8">
    <property type="entry name" value="EGF-LIKE DOMAIN-CONTAINING PROTEIN"/>
    <property type="match status" value="1"/>
</dbReference>
<sequence>MVSFLLAECEKDCDKGWYGKNCVETCGHCMGECDSGWYGTNCAETCGHCVGGNSTCDKINGSCPSCEGAFLPPLCKYKCGTGYYGDNCNQTCGHCVFNTTCDPDNGTCSSGCSEGYKEGLCVECRTGHYGENCSQLCGHCRQDTTCDPDNGTALMAAYWASNLVFVLNVILDFTVRTAMSRVDTVLSTPPVILLTVPAFQDVQMATEEIFVRVKLLPVNKAWYPLRMLTGNKPIVPVKPQTYHKPEDGQEVSDPHIYGNLREDTPTNSQLTSENTKSDDKNATTRKPQAKKEGNRQIYENVDLKKSLPTKPDDSQTQKPSAKSDKDPTDEGEESIYNTEDIYASYRSLGPSSILDDLQKSLLTSLASGN</sequence>
<reference evidence="3 4" key="1">
    <citation type="submission" date="2018-04" db="EMBL/GenBank/DDBJ databases">
        <title>The genome of golden apple snail Pomacea canaliculata provides insight into stress tolerance and invasive adaptation.</title>
        <authorList>
            <person name="Liu C."/>
            <person name="Liu B."/>
            <person name="Ren Y."/>
            <person name="Zhang Y."/>
            <person name="Wang H."/>
            <person name="Li S."/>
            <person name="Jiang F."/>
            <person name="Yin L."/>
            <person name="Zhang G."/>
            <person name="Qian W."/>
            <person name="Fan W."/>
        </authorList>
    </citation>
    <scope>NUCLEOTIDE SEQUENCE [LARGE SCALE GENOMIC DNA]</scope>
    <source>
        <strain evidence="3">SZHN2017</strain>
        <tissue evidence="3">Muscle</tissue>
    </source>
</reference>
<evidence type="ECO:0000256" key="1">
    <source>
        <dbReference type="ARBA" id="ARBA00022536"/>
    </source>
</evidence>
<comment type="caution">
    <text evidence="3">The sequence shown here is derived from an EMBL/GenBank/DDBJ whole genome shotgun (WGS) entry which is preliminary data.</text>
</comment>
<dbReference type="InterPro" id="IPR042635">
    <property type="entry name" value="MEGF10/SREC1/2-like"/>
</dbReference>
<gene>
    <name evidence="3" type="ORF">C0Q70_15141</name>
</gene>